<gene>
    <name evidence="6" type="ORF">GUITHDRAFT_67997</name>
</gene>
<dbReference type="Proteomes" id="UP000011087">
    <property type="component" value="Unassembled WGS sequence"/>
</dbReference>
<evidence type="ECO:0000256" key="4">
    <source>
        <dbReference type="ARBA" id="ARBA00022803"/>
    </source>
</evidence>
<dbReference type="GO" id="GO:0006493">
    <property type="term" value="P:protein O-linked glycosylation"/>
    <property type="evidence" value="ECO:0007669"/>
    <property type="project" value="TreeGrafter"/>
</dbReference>
<proteinExistence type="predicted"/>
<accession>L1JMJ1</accession>
<dbReference type="EnsemblProtists" id="EKX49420">
    <property type="protein sequence ID" value="EKX49420"/>
    <property type="gene ID" value="GUITHDRAFT_67997"/>
</dbReference>
<evidence type="ECO:0000313" key="8">
    <source>
        <dbReference type="Proteomes" id="UP000011087"/>
    </source>
</evidence>
<dbReference type="PaxDb" id="55529-EKX49420"/>
<organism evidence="6">
    <name type="scientific">Guillardia theta (strain CCMP2712)</name>
    <name type="common">Cryptophyte</name>
    <dbReference type="NCBI Taxonomy" id="905079"/>
    <lineage>
        <taxon>Eukaryota</taxon>
        <taxon>Cryptophyceae</taxon>
        <taxon>Pyrenomonadales</taxon>
        <taxon>Geminigeraceae</taxon>
        <taxon>Guillardia</taxon>
    </lineage>
</organism>
<dbReference type="GO" id="GO:0016757">
    <property type="term" value="F:glycosyltransferase activity"/>
    <property type="evidence" value="ECO:0007669"/>
    <property type="project" value="TreeGrafter"/>
</dbReference>
<reference evidence="7" key="3">
    <citation type="submission" date="2016-03" db="UniProtKB">
        <authorList>
            <consortium name="EnsemblProtists"/>
        </authorList>
    </citation>
    <scope>IDENTIFICATION</scope>
</reference>
<dbReference type="AlphaFoldDB" id="L1JMJ1"/>
<evidence type="ECO:0000313" key="7">
    <source>
        <dbReference type="EnsemblProtists" id="EKX49420"/>
    </source>
</evidence>
<dbReference type="HOGENOM" id="CLU_001721_2_0_1"/>
<evidence type="ECO:0000313" key="6">
    <source>
        <dbReference type="EMBL" id="EKX49420.1"/>
    </source>
</evidence>
<dbReference type="Gene3D" id="3.40.50.11380">
    <property type="match status" value="1"/>
</dbReference>
<dbReference type="Gene3D" id="3.40.50.2000">
    <property type="entry name" value="Glycogen Phosphorylase B"/>
    <property type="match status" value="1"/>
</dbReference>
<keyword evidence="8" id="KW-1185">Reference proteome</keyword>
<keyword evidence="2" id="KW-0808">Transferase</keyword>
<dbReference type="EMBL" id="JH992982">
    <property type="protein sequence ID" value="EKX49420.1"/>
    <property type="molecule type" value="Genomic_DNA"/>
</dbReference>
<sequence length="256" mass="28346">MQIHILVDLSGHTGGTRLSALSLRPTPVIISFLGYGSTTGASFVDYFLSDHKASPPEMSYAHSETFAYLPVTYYPFNTRQAIDSTPSYEDVGIARGQTSFIFACFNRNLKIKPDVFEVWMKVLKAVPRSVLWLRRFHIRVQENLLRHAERLGVSNASIIFAGRIPDRSKHLARHRLADLFLDTPRFGGHSTLADVFWAGVPSLVIPGEGASSRIGASMASALNGSVFIARDLHDYQQLAIQLASQVESVLEEGAER</sequence>
<reference evidence="6 8" key="1">
    <citation type="journal article" date="2012" name="Nature">
        <title>Algal genomes reveal evolutionary mosaicism and the fate of nucleomorphs.</title>
        <authorList>
            <consortium name="DOE Joint Genome Institute"/>
            <person name="Curtis B.A."/>
            <person name="Tanifuji G."/>
            <person name="Burki F."/>
            <person name="Gruber A."/>
            <person name="Irimia M."/>
            <person name="Maruyama S."/>
            <person name="Arias M.C."/>
            <person name="Ball S.G."/>
            <person name="Gile G.H."/>
            <person name="Hirakawa Y."/>
            <person name="Hopkins J.F."/>
            <person name="Kuo A."/>
            <person name="Rensing S.A."/>
            <person name="Schmutz J."/>
            <person name="Symeonidi A."/>
            <person name="Elias M."/>
            <person name="Eveleigh R.J."/>
            <person name="Herman E.K."/>
            <person name="Klute M.J."/>
            <person name="Nakayama T."/>
            <person name="Obornik M."/>
            <person name="Reyes-Prieto A."/>
            <person name="Armbrust E.V."/>
            <person name="Aves S.J."/>
            <person name="Beiko R.G."/>
            <person name="Coutinho P."/>
            <person name="Dacks J.B."/>
            <person name="Durnford D.G."/>
            <person name="Fast N.M."/>
            <person name="Green B.R."/>
            <person name="Grisdale C.J."/>
            <person name="Hempel F."/>
            <person name="Henrissat B."/>
            <person name="Hoppner M.P."/>
            <person name="Ishida K."/>
            <person name="Kim E."/>
            <person name="Koreny L."/>
            <person name="Kroth P.G."/>
            <person name="Liu Y."/>
            <person name="Malik S.B."/>
            <person name="Maier U.G."/>
            <person name="McRose D."/>
            <person name="Mock T."/>
            <person name="Neilson J.A."/>
            <person name="Onodera N.T."/>
            <person name="Poole A.M."/>
            <person name="Pritham E.J."/>
            <person name="Richards T.A."/>
            <person name="Rocap G."/>
            <person name="Roy S.W."/>
            <person name="Sarai C."/>
            <person name="Schaack S."/>
            <person name="Shirato S."/>
            <person name="Slamovits C.H."/>
            <person name="Spencer D.F."/>
            <person name="Suzuki S."/>
            <person name="Worden A.Z."/>
            <person name="Zauner S."/>
            <person name="Barry K."/>
            <person name="Bell C."/>
            <person name="Bharti A.K."/>
            <person name="Crow J.A."/>
            <person name="Grimwood J."/>
            <person name="Kramer R."/>
            <person name="Lindquist E."/>
            <person name="Lucas S."/>
            <person name="Salamov A."/>
            <person name="McFadden G.I."/>
            <person name="Lane C.E."/>
            <person name="Keeling P.J."/>
            <person name="Gray M.W."/>
            <person name="Grigoriev I.V."/>
            <person name="Archibald J.M."/>
        </authorList>
    </citation>
    <scope>NUCLEOTIDE SEQUENCE</scope>
    <source>
        <strain evidence="6 8">CCMP2712</strain>
    </source>
</reference>
<protein>
    <recommendedName>
        <fullName evidence="5">O-GlcNAc transferase C-terminal domain-containing protein</fullName>
    </recommendedName>
</protein>
<comment type="pathway">
    <text evidence="1">Protein modification; protein glycosylation.</text>
</comment>
<dbReference type="PANTHER" id="PTHR44998">
    <property type="match status" value="1"/>
</dbReference>
<feature type="domain" description="O-GlcNAc transferase C-terminal" evidence="5">
    <location>
        <begin position="3"/>
        <end position="75"/>
    </location>
</feature>
<evidence type="ECO:0000256" key="2">
    <source>
        <dbReference type="ARBA" id="ARBA00022679"/>
    </source>
</evidence>
<dbReference type="OrthoDB" id="6581765at2759"/>
<dbReference type="InterPro" id="IPR029489">
    <property type="entry name" value="OGT/SEC/SPY_C"/>
</dbReference>
<name>L1JMJ1_GUITC</name>
<keyword evidence="4" id="KW-0802">TPR repeat</keyword>
<dbReference type="PANTHER" id="PTHR44998:SF1">
    <property type="entry name" value="UDP-N-ACETYLGLUCOSAMINE--PEPTIDE N-ACETYLGLUCOSAMINYLTRANSFERASE 110 KDA SUBUNIT"/>
    <property type="match status" value="1"/>
</dbReference>
<evidence type="ECO:0000256" key="1">
    <source>
        <dbReference type="ARBA" id="ARBA00004922"/>
    </source>
</evidence>
<dbReference type="eggNOG" id="KOG4626">
    <property type="taxonomic scope" value="Eukaryota"/>
</dbReference>
<reference evidence="8" key="2">
    <citation type="submission" date="2012-11" db="EMBL/GenBank/DDBJ databases">
        <authorList>
            <person name="Kuo A."/>
            <person name="Curtis B.A."/>
            <person name="Tanifuji G."/>
            <person name="Burki F."/>
            <person name="Gruber A."/>
            <person name="Irimia M."/>
            <person name="Maruyama S."/>
            <person name="Arias M.C."/>
            <person name="Ball S.G."/>
            <person name="Gile G.H."/>
            <person name="Hirakawa Y."/>
            <person name="Hopkins J.F."/>
            <person name="Rensing S.A."/>
            <person name="Schmutz J."/>
            <person name="Symeonidi A."/>
            <person name="Elias M."/>
            <person name="Eveleigh R.J."/>
            <person name="Herman E.K."/>
            <person name="Klute M.J."/>
            <person name="Nakayama T."/>
            <person name="Obornik M."/>
            <person name="Reyes-Prieto A."/>
            <person name="Armbrust E.V."/>
            <person name="Aves S.J."/>
            <person name="Beiko R.G."/>
            <person name="Coutinho P."/>
            <person name="Dacks J.B."/>
            <person name="Durnford D.G."/>
            <person name="Fast N.M."/>
            <person name="Green B.R."/>
            <person name="Grisdale C."/>
            <person name="Hempe F."/>
            <person name="Henrissat B."/>
            <person name="Hoppner M.P."/>
            <person name="Ishida K.-I."/>
            <person name="Kim E."/>
            <person name="Koreny L."/>
            <person name="Kroth P.G."/>
            <person name="Liu Y."/>
            <person name="Malik S.-B."/>
            <person name="Maier U.G."/>
            <person name="McRose D."/>
            <person name="Mock T."/>
            <person name="Neilson J.A."/>
            <person name="Onodera N.T."/>
            <person name="Poole A.M."/>
            <person name="Pritham E.J."/>
            <person name="Richards T.A."/>
            <person name="Rocap G."/>
            <person name="Roy S.W."/>
            <person name="Sarai C."/>
            <person name="Schaack S."/>
            <person name="Shirato S."/>
            <person name="Slamovits C.H."/>
            <person name="Spencer D.F."/>
            <person name="Suzuki S."/>
            <person name="Worden A.Z."/>
            <person name="Zauner S."/>
            <person name="Barry K."/>
            <person name="Bell C."/>
            <person name="Bharti A.K."/>
            <person name="Crow J.A."/>
            <person name="Grimwood J."/>
            <person name="Kramer R."/>
            <person name="Lindquist E."/>
            <person name="Lucas S."/>
            <person name="Salamov A."/>
            <person name="McFadden G.I."/>
            <person name="Lane C.E."/>
            <person name="Keeling P.J."/>
            <person name="Gray M.W."/>
            <person name="Grigoriev I.V."/>
            <person name="Archibald J.M."/>
        </authorList>
    </citation>
    <scope>NUCLEOTIDE SEQUENCE</scope>
    <source>
        <strain evidence="8">CCMP2712</strain>
    </source>
</reference>
<evidence type="ECO:0000259" key="5">
    <source>
        <dbReference type="Pfam" id="PF13844"/>
    </source>
</evidence>
<dbReference type="RefSeq" id="XP_005836400.1">
    <property type="nucleotide sequence ID" value="XM_005836343.1"/>
</dbReference>
<dbReference type="GeneID" id="17306099"/>
<dbReference type="KEGG" id="gtt:GUITHDRAFT_67997"/>
<evidence type="ECO:0000256" key="3">
    <source>
        <dbReference type="ARBA" id="ARBA00022737"/>
    </source>
</evidence>
<feature type="domain" description="O-GlcNAc transferase C-terminal" evidence="5">
    <location>
        <begin position="99"/>
        <end position="248"/>
    </location>
</feature>
<dbReference type="Pfam" id="PF13844">
    <property type="entry name" value="Glyco_transf_41"/>
    <property type="match status" value="2"/>
</dbReference>
<keyword evidence="3" id="KW-0677">Repeat</keyword>